<evidence type="ECO:0000313" key="2">
    <source>
        <dbReference type="EMBL" id="PIR96333.1"/>
    </source>
</evidence>
<comment type="caution">
    <text evidence="2">The sequence shown here is derived from an EMBL/GenBank/DDBJ whole genome shotgun (WGS) entry which is preliminary data.</text>
</comment>
<dbReference type="InterPro" id="IPR037187">
    <property type="entry name" value="DnaK_N"/>
</dbReference>
<gene>
    <name evidence="2" type="ORF">COT92_01715</name>
</gene>
<dbReference type="Gene3D" id="1.20.120.910">
    <property type="entry name" value="DksA, coiled-coil domain"/>
    <property type="match status" value="1"/>
</dbReference>
<sequence length="92" mass="10264">MKSKLLEEKKRLTEELSGLYAHTELGDGQDENAEEIAVDEVSKNMIFRIKTDLGKIDKALAKIENGSYGVDDEGASIDEKRLRALPWADKAI</sequence>
<reference evidence="3" key="1">
    <citation type="submission" date="2017-09" db="EMBL/GenBank/DDBJ databases">
        <title>Depth-based differentiation of microbial function through sediment-hosted aquifers and enrichment of novel symbionts in the deep terrestrial subsurface.</title>
        <authorList>
            <person name="Probst A.J."/>
            <person name="Ladd B."/>
            <person name="Jarett J.K."/>
            <person name="Geller-Mcgrath D.E."/>
            <person name="Sieber C.M.K."/>
            <person name="Emerson J.B."/>
            <person name="Anantharaman K."/>
            <person name="Thomas B.C."/>
            <person name="Malmstrom R."/>
            <person name="Stieglmeier M."/>
            <person name="Klingl A."/>
            <person name="Woyke T."/>
            <person name="Ryan C.M."/>
            <person name="Banfield J.F."/>
        </authorList>
    </citation>
    <scope>NUCLEOTIDE SEQUENCE [LARGE SCALE GENOMIC DNA]</scope>
</reference>
<protein>
    <submittedName>
        <fullName evidence="2">Uncharacterized protein</fullName>
    </submittedName>
</protein>
<dbReference type="PROSITE" id="PS51128">
    <property type="entry name" value="ZF_DKSA_2"/>
    <property type="match status" value="1"/>
</dbReference>
<proteinExistence type="predicted"/>
<dbReference type="AlphaFoldDB" id="A0A2H0VB66"/>
<evidence type="ECO:0000313" key="3">
    <source>
        <dbReference type="Proteomes" id="UP000230922"/>
    </source>
</evidence>
<dbReference type="Proteomes" id="UP000230922">
    <property type="component" value="Unassembled WGS sequence"/>
</dbReference>
<accession>A0A2H0VB66</accession>
<organism evidence="2 3">
    <name type="scientific">Candidatus Doudnabacteria bacterium CG10_big_fil_rev_8_21_14_0_10_42_18</name>
    <dbReference type="NCBI Taxonomy" id="1974552"/>
    <lineage>
        <taxon>Bacteria</taxon>
        <taxon>Candidatus Doudnaibacteriota</taxon>
    </lineage>
</organism>
<name>A0A2H0VB66_9BACT</name>
<dbReference type="EMBL" id="PFAK01000027">
    <property type="protein sequence ID" value="PIR96333.1"/>
    <property type="molecule type" value="Genomic_DNA"/>
</dbReference>
<comment type="caution">
    <text evidence="1">Lacks conserved residue(s) required for the propagation of feature annotation.</text>
</comment>
<evidence type="ECO:0000256" key="1">
    <source>
        <dbReference type="PROSITE-ProRule" id="PRU00510"/>
    </source>
</evidence>
<dbReference type="SUPFAM" id="SSF109635">
    <property type="entry name" value="DnaK suppressor protein DksA, alpha-hairpin domain"/>
    <property type="match status" value="1"/>
</dbReference>